<dbReference type="AlphaFoldDB" id="A0A8B7Y1U8"/>
<dbReference type="PANTHER" id="PTHR13439:SF66">
    <property type="entry name" value="BCDNA.GH12326"/>
    <property type="match status" value="1"/>
</dbReference>
<evidence type="ECO:0000313" key="8">
    <source>
        <dbReference type="Proteomes" id="UP000694845"/>
    </source>
</evidence>
<evidence type="ECO:0000259" key="7">
    <source>
        <dbReference type="PROSITE" id="PS50922"/>
    </source>
</evidence>
<feature type="transmembrane region" description="Helical" evidence="6">
    <location>
        <begin position="135"/>
        <end position="156"/>
    </location>
</feature>
<evidence type="ECO:0000256" key="3">
    <source>
        <dbReference type="ARBA" id="ARBA00022989"/>
    </source>
</evidence>
<dbReference type="OrthoDB" id="10266980at2759"/>
<evidence type="ECO:0000256" key="5">
    <source>
        <dbReference type="PROSITE-ProRule" id="PRU00205"/>
    </source>
</evidence>
<reference evidence="9" key="1">
    <citation type="submission" date="2025-08" db="UniProtKB">
        <authorList>
            <consortium name="RefSeq"/>
        </authorList>
    </citation>
    <scope>IDENTIFICATION</scope>
</reference>
<accession>A0A8B7Y1U8</accession>
<dbReference type="Pfam" id="PF03798">
    <property type="entry name" value="TRAM_LAG1_CLN8"/>
    <property type="match status" value="1"/>
</dbReference>
<dbReference type="PROSITE" id="PS50922">
    <property type="entry name" value="TLC"/>
    <property type="match status" value="1"/>
</dbReference>
<evidence type="ECO:0000256" key="4">
    <source>
        <dbReference type="ARBA" id="ARBA00023136"/>
    </source>
</evidence>
<name>A0A8B7Y1U8_ACAPL</name>
<dbReference type="InterPro" id="IPR050846">
    <property type="entry name" value="TLCD"/>
</dbReference>
<dbReference type="SMART" id="SM00724">
    <property type="entry name" value="TLC"/>
    <property type="match status" value="1"/>
</dbReference>
<evidence type="ECO:0000313" key="9">
    <source>
        <dbReference type="RefSeq" id="XP_022086270.1"/>
    </source>
</evidence>
<dbReference type="PANTHER" id="PTHR13439">
    <property type="entry name" value="CT120 PROTEIN"/>
    <property type="match status" value="1"/>
</dbReference>
<dbReference type="OMA" id="IIASSCR"/>
<gene>
    <name evidence="9" type="primary">LOC110976886</name>
</gene>
<proteinExistence type="predicted"/>
<dbReference type="InterPro" id="IPR006634">
    <property type="entry name" value="TLC-dom"/>
</dbReference>
<keyword evidence="2 5" id="KW-0812">Transmembrane</keyword>
<evidence type="ECO:0000256" key="2">
    <source>
        <dbReference type="ARBA" id="ARBA00022692"/>
    </source>
</evidence>
<dbReference type="GeneID" id="110976886"/>
<dbReference type="GO" id="GO:0005783">
    <property type="term" value="C:endoplasmic reticulum"/>
    <property type="evidence" value="ECO:0007669"/>
    <property type="project" value="TreeGrafter"/>
</dbReference>
<feature type="transmembrane region" description="Helical" evidence="6">
    <location>
        <begin position="195"/>
        <end position="217"/>
    </location>
</feature>
<keyword evidence="4 5" id="KW-0472">Membrane</keyword>
<evidence type="ECO:0000256" key="6">
    <source>
        <dbReference type="SAM" id="Phobius"/>
    </source>
</evidence>
<dbReference type="Proteomes" id="UP000694845">
    <property type="component" value="Unplaced"/>
</dbReference>
<feature type="domain" description="TLC" evidence="7">
    <location>
        <begin position="48"/>
        <end position="268"/>
    </location>
</feature>
<dbReference type="GO" id="GO:0055088">
    <property type="term" value="P:lipid homeostasis"/>
    <property type="evidence" value="ECO:0007669"/>
    <property type="project" value="TreeGrafter"/>
</dbReference>
<dbReference type="GO" id="GO:0016020">
    <property type="term" value="C:membrane"/>
    <property type="evidence" value="ECO:0007669"/>
    <property type="project" value="UniProtKB-SubCell"/>
</dbReference>
<feature type="transmembrane region" description="Helical" evidence="6">
    <location>
        <begin position="237"/>
        <end position="260"/>
    </location>
</feature>
<protein>
    <submittedName>
        <fullName evidence="9">Protein FAM57A-like</fullName>
    </submittedName>
</protein>
<organism evidence="8 9">
    <name type="scientific">Acanthaster planci</name>
    <name type="common">Crown-of-thorns starfish</name>
    <dbReference type="NCBI Taxonomy" id="133434"/>
    <lineage>
        <taxon>Eukaryota</taxon>
        <taxon>Metazoa</taxon>
        <taxon>Echinodermata</taxon>
        <taxon>Eleutherozoa</taxon>
        <taxon>Asterozoa</taxon>
        <taxon>Asteroidea</taxon>
        <taxon>Valvatacea</taxon>
        <taxon>Valvatida</taxon>
        <taxon>Acanthasteridae</taxon>
        <taxon>Acanthaster</taxon>
    </lineage>
</organism>
<comment type="subcellular location">
    <subcellularLocation>
        <location evidence="1">Membrane</location>
        <topology evidence="1">Multi-pass membrane protein</topology>
    </subcellularLocation>
</comment>
<keyword evidence="8" id="KW-1185">Reference proteome</keyword>
<dbReference type="RefSeq" id="XP_022086270.1">
    <property type="nucleotide sequence ID" value="XM_022230578.1"/>
</dbReference>
<dbReference type="KEGG" id="aplc:110976886"/>
<keyword evidence="3 6" id="KW-1133">Transmembrane helix</keyword>
<feature type="transmembrane region" description="Helical" evidence="6">
    <location>
        <begin position="13"/>
        <end position="32"/>
    </location>
</feature>
<evidence type="ECO:0000256" key="1">
    <source>
        <dbReference type="ARBA" id="ARBA00004141"/>
    </source>
</evidence>
<feature type="transmembrane region" description="Helical" evidence="6">
    <location>
        <begin position="162"/>
        <end position="183"/>
    </location>
</feature>
<sequence length="288" mass="33086">MHVNDDIRVTFKMGLLLASVGSAFFPLVYFTLRQVLKKRTAHLANSAELVSVVAMRLTSLLQAVMSSLAGFIAICSCNTDLVNDRHWIINAYTHFGLPYMLYDIVAMCEAFRQENKHLLQSSLLTAVVEFVKDHWLMILHHLGLACICLPILLFFRNDKGDFFIGCMFMTEVSTPFVSLRAIMRKIKWDKQYPNLFLFVSVMLLVTFFVFRILNFPFMYWIYGRSIGVSVWEVPGRIFVKCNVISGLIFLFQCYWFLLILQAGGRMLSKMSSKPPSHLETNGVMHKAH</sequence>